<dbReference type="CDD" id="cd00671">
    <property type="entry name" value="ArgRS_core"/>
    <property type="match status" value="1"/>
</dbReference>
<dbReference type="GO" id="GO:0005737">
    <property type="term" value="C:cytoplasm"/>
    <property type="evidence" value="ECO:0007669"/>
    <property type="project" value="InterPro"/>
</dbReference>
<keyword evidence="6 10" id="KW-0648">Protein biosynthesis</keyword>
<dbReference type="InterPro" id="IPR005148">
    <property type="entry name" value="Arg-tRNA-synth_N"/>
</dbReference>
<keyword evidence="5 10" id="KW-0067">ATP-binding</keyword>
<keyword evidence="4 10" id="KW-0547">Nucleotide-binding</keyword>
<evidence type="ECO:0000256" key="1">
    <source>
        <dbReference type="ARBA" id="ARBA00005594"/>
    </source>
</evidence>
<feature type="domain" description="Arginyl tRNA synthetase N-terminal" evidence="13">
    <location>
        <begin position="111"/>
        <end position="232"/>
    </location>
</feature>
<dbReference type="Gene3D" id="1.10.730.10">
    <property type="entry name" value="Isoleucyl-tRNA Synthetase, Domain 1"/>
    <property type="match status" value="1"/>
</dbReference>
<keyword evidence="15" id="KW-1185">Reference proteome</keyword>
<evidence type="ECO:0000259" key="12">
    <source>
        <dbReference type="SMART" id="SM00836"/>
    </source>
</evidence>
<evidence type="ECO:0000256" key="2">
    <source>
        <dbReference type="ARBA" id="ARBA00012837"/>
    </source>
</evidence>
<dbReference type="InterPro" id="IPR001278">
    <property type="entry name" value="Arg-tRNA-ligase"/>
</dbReference>
<evidence type="ECO:0000313" key="15">
    <source>
        <dbReference type="Proteomes" id="UP001438707"/>
    </source>
</evidence>
<gene>
    <name evidence="14" type="ORF">WJX74_009698</name>
</gene>
<name>A0AAW1S2V3_9CHLO</name>
<evidence type="ECO:0000256" key="7">
    <source>
        <dbReference type="ARBA" id="ARBA00023146"/>
    </source>
</evidence>
<dbReference type="SUPFAM" id="SSF47323">
    <property type="entry name" value="Anticodon-binding domain of a subclass of class I aminoacyl-tRNA synthetases"/>
    <property type="match status" value="1"/>
</dbReference>
<dbReference type="SMART" id="SM00836">
    <property type="entry name" value="DALR_1"/>
    <property type="match status" value="1"/>
</dbReference>
<dbReference type="GO" id="GO:0004814">
    <property type="term" value="F:arginine-tRNA ligase activity"/>
    <property type="evidence" value="ECO:0007669"/>
    <property type="project" value="UniProtKB-EC"/>
</dbReference>
<feature type="region of interest" description="Disordered" evidence="11">
    <location>
        <begin position="156"/>
        <end position="194"/>
    </location>
</feature>
<dbReference type="HAMAP" id="MF_00123">
    <property type="entry name" value="Arg_tRNA_synth"/>
    <property type="match status" value="1"/>
</dbReference>
<dbReference type="SMART" id="SM01016">
    <property type="entry name" value="Arg_tRNA_synt_N"/>
    <property type="match status" value="1"/>
</dbReference>
<dbReference type="Proteomes" id="UP001438707">
    <property type="component" value="Unassembled WGS sequence"/>
</dbReference>
<dbReference type="GO" id="GO:0048608">
    <property type="term" value="P:reproductive structure development"/>
    <property type="evidence" value="ECO:0007669"/>
    <property type="project" value="UniProtKB-ARBA"/>
</dbReference>
<protein>
    <recommendedName>
        <fullName evidence="2">arginine--tRNA ligase</fullName>
        <ecNumber evidence="2">6.1.1.19</ecNumber>
    </recommendedName>
    <alternativeName>
        <fullName evidence="8">Arginyl-tRNA synthetase</fullName>
    </alternativeName>
</protein>
<evidence type="ECO:0000256" key="5">
    <source>
        <dbReference type="ARBA" id="ARBA00022840"/>
    </source>
</evidence>
<proteinExistence type="inferred from homology"/>
<dbReference type="InterPro" id="IPR008909">
    <property type="entry name" value="DALR_anticod-bd"/>
</dbReference>
<dbReference type="FunFam" id="1.10.730.10:FF:000006">
    <property type="entry name" value="Arginyl-tRNA synthetase 2, mitochondrial"/>
    <property type="match status" value="1"/>
</dbReference>
<dbReference type="AlphaFoldDB" id="A0AAW1S2V3"/>
<evidence type="ECO:0000256" key="8">
    <source>
        <dbReference type="ARBA" id="ARBA00033033"/>
    </source>
</evidence>
<dbReference type="EMBL" id="JALJOS010000004">
    <property type="protein sequence ID" value="KAK9840424.1"/>
    <property type="molecule type" value="Genomic_DNA"/>
</dbReference>
<dbReference type="FunFam" id="3.40.50.620:FF:000096">
    <property type="entry name" value="Arginine--tRNA ligase chloroplastic/mitochondrial"/>
    <property type="match status" value="1"/>
</dbReference>
<dbReference type="EC" id="6.1.1.19" evidence="2"/>
<dbReference type="PANTHER" id="PTHR11956:SF5">
    <property type="entry name" value="ARGININE--TRNA LIGASE, CYTOPLASMIC"/>
    <property type="match status" value="1"/>
</dbReference>
<reference evidence="14 15" key="1">
    <citation type="journal article" date="2024" name="Nat. Commun.">
        <title>Phylogenomics reveals the evolutionary origins of lichenization in chlorophyte algae.</title>
        <authorList>
            <person name="Puginier C."/>
            <person name="Libourel C."/>
            <person name="Otte J."/>
            <person name="Skaloud P."/>
            <person name="Haon M."/>
            <person name="Grisel S."/>
            <person name="Petersen M."/>
            <person name="Berrin J.G."/>
            <person name="Delaux P.M."/>
            <person name="Dal Grande F."/>
            <person name="Keller J."/>
        </authorList>
    </citation>
    <scope>NUCLEOTIDE SEQUENCE [LARGE SCALE GENOMIC DNA]</scope>
    <source>
        <strain evidence="14 15">SAG 2145</strain>
    </source>
</reference>
<comment type="similarity">
    <text evidence="1 10">Belongs to the class-I aminoacyl-tRNA synthetase family.</text>
</comment>
<keyword evidence="3 10" id="KW-0436">Ligase</keyword>
<sequence>MRLTELLQRPSLRLPLPFGQYRIHSGTPVKSFGRNIYSPKLSGNQQQGCTSARPGISGYTWAHQATGRTATQLSSAAQTHSKETAEMASGHANGSQSPQGRASMQRTTFREMVHQAFQGAIERAFPDLPNQQAVVAPTGNPKIADYQCNNAMIISGRLPQPPKEKPAPAENGQEKPKLSKAEQKKLKAAEQEARNKLQNKVAQQIIDALPESLPMIAGRPATAGGAFINMRVDTAWMGQVVQSMLVEGIDKWAPRLPHKRAVIDFSSPNVAKEMHVGHLRSTILGDTLARTLEYCGLEVVRLNHVGDWGTQFGMLIQYIAESRPGGINDTNIEHEDLGQLQALYKKSKERFDADPEFKERAKAAVGRLQGGDAECLQAWQRICKASRQAFQAVYDRLGVKLEERGESFYNPFLASLVEELAGQGIIEDSNGAKVVWVEGQENPLIVQKADGAFLYGTTDLAAIRHRLQTEKGDWLIYVTDLGQAGHFDLVFGSAKKAGFILPKDDPGHPRIDHVGFGLVLGADGKRIRTRSGGDNVRLSELLDEAKERCQTTIKDRREDIGEEELDMASSAMGYGAIKYADLKNHRTTNYKFDFDAMCDLKGNTAVYLLYAHARIASIVRKADRPEVSDGSLAKSASIDLEHPAEVALALHLIRFPEALEDMLEDLTPNRLTEYLYILSDKFNTFYTNCHVIGEAQEDSRLLLVQSVAVVMRQCFHLLGLTPLYRI</sequence>
<accession>A0AAW1S2V3</accession>
<dbReference type="InterPro" id="IPR014729">
    <property type="entry name" value="Rossmann-like_a/b/a_fold"/>
</dbReference>
<comment type="caution">
    <text evidence="14">The sequence shown here is derived from an EMBL/GenBank/DDBJ whole genome shotgun (WGS) entry which is preliminary data.</text>
</comment>
<dbReference type="InterPro" id="IPR035684">
    <property type="entry name" value="ArgRS_core"/>
</dbReference>
<feature type="domain" description="DALR anticodon binding" evidence="12">
    <location>
        <begin position="608"/>
        <end position="726"/>
    </location>
</feature>
<dbReference type="InterPro" id="IPR001412">
    <property type="entry name" value="aa-tRNA-synth_I_CS"/>
</dbReference>
<evidence type="ECO:0000256" key="9">
    <source>
        <dbReference type="ARBA" id="ARBA00049339"/>
    </source>
</evidence>
<organism evidence="14 15">
    <name type="scientific">Apatococcus lobatus</name>
    <dbReference type="NCBI Taxonomy" id="904363"/>
    <lineage>
        <taxon>Eukaryota</taxon>
        <taxon>Viridiplantae</taxon>
        <taxon>Chlorophyta</taxon>
        <taxon>core chlorophytes</taxon>
        <taxon>Trebouxiophyceae</taxon>
        <taxon>Chlorellales</taxon>
        <taxon>Chlorellaceae</taxon>
        <taxon>Apatococcus</taxon>
    </lineage>
</organism>
<dbReference type="GO" id="GO:0006420">
    <property type="term" value="P:arginyl-tRNA aminoacylation"/>
    <property type="evidence" value="ECO:0007669"/>
    <property type="project" value="InterPro"/>
</dbReference>
<feature type="compositionally biased region" description="Polar residues" evidence="11">
    <location>
        <begin position="92"/>
        <end position="101"/>
    </location>
</feature>
<dbReference type="Pfam" id="PF00750">
    <property type="entry name" value="tRNA-synt_1d"/>
    <property type="match status" value="1"/>
</dbReference>
<dbReference type="Pfam" id="PF03485">
    <property type="entry name" value="Arg_tRNA_synt_N"/>
    <property type="match status" value="1"/>
</dbReference>
<keyword evidence="7 10" id="KW-0030">Aminoacyl-tRNA synthetase</keyword>
<evidence type="ECO:0000256" key="10">
    <source>
        <dbReference type="RuleBase" id="RU363038"/>
    </source>
</evidence>
<dbReference type="Pfam" id="PF05746">
    <property type="entry name" value="DALR_1"/>
    <property type="match status" value="1"/>
</dbReference>
<evidence type="ECO:0000256" key="4">
    <source>
        <dbReference type="ARBA" id="ARBA00022741"/>
    </source>
</evidence>
<evidence type="ECO:0000259" key="13">
    <source>
        <dbReference type="SMART" id="SM01016"/>
    </source>
</evidence>
<dbReference type="InterPro" id="IPR036695">
    <property type="entry name" value="Arg-tRNA-synth_N_sf"/>
</dbReference>
<feature type="region of interest" description="Disordered" evidence="11">
    <location>
        <begin position="74"/>
        <end position="101"/>
    </location>
</feature>
<evidence type="ECO:0000313" key="14">
    <source>
        <dbReference type="EMBL" id="KAK9840424.1"/>
    </source>
</evidence>
<dbReference type="Gene3D" id="3.30.1360.70">
    <property type="entry name" value="Arginyl tRNA synthetase N-terminal domain"/>
    <property type="match status" value="1"/>
</dbReference>
<evidence type="ECO:0000256" key="11">
    <source>
        <dbReference type="SAM" id="MobiDB-lite"/>
    </source>
</evidence>
<evidence type="ECO:0000256" key="6">
    <source>
        <dbReference type="ARBA" id="ARBA00022917"/>
    </source>
</evidence>
<dbReference type="PANTHER" id="PTHR11956">
    <property type="entry name" value="ARGINYL-TRNA SYNTHETASE"/>
    <property type="match status" value="1"/>
</dbReference>
<dbReference type="PROSITE" id="PS00178">
    <property type="entry name" value="AA_TRNA_LIGASE_I"/>
    <property type="match status" value="1"/>
</dbReference>
<dbReference type="NCBIfam" id="TIGR00456">
    <property type="entry name" value="argS"/>
    <property type="match status" value="1"/>
</dbReference>
<dbReference type="PRINTS" id="PR01038">
    <property type="entry name" value="TRNASYNTHARG"/>
</dbReference>
<dbReference type="InterPro" id="IPR009080">
    <property type="entry name" value="tRNAsynth_Ia_anticodon-bd"/>
</dbReference>
<evidence type="ECO:0000256" key="3">
    <source>
        <dbReference type="ARBA" id="ARBA00022598"/>
    </source>
</evidence>
<dbReference type="SUPFAM" id="SSF52374">
    <property type="entry name" value="Nucleotidylyl transferase"/>
    <property type="match status" value="1"/>
</dbReference>
<dbReference type="Gene3D" id="3.40.50.620">
    <property type="entry name" value="HUPs"/>
    <property type="match status" value="1"/>
</dbReference>
<feature type="compositionally biased region" description="Basic and acidic residues" evidence="11">
    <location>
        <begin position="162"/>
        <end position="194"/>
    </location>
</feature>
<dbReference type="GO" id="GO:0005524">
    <property type="term" value="F:ATP binding"/>
    <property type="evidence" value="ECO:0007669"/>
    <property type="project" value="UniProtKB-KW"/>
</dbReference>
<comment type="catalytic activity">
    <reaction evidence="9">
        <text>tRNA(Arg) + L-arginine + ATP = L-arginyl-tRNA(Arg) + AMP + diphosphate</text>
        <dbReference type="Rhea" id="RHEA:20301"/>
        <dbReference type="Rhea" id="RHEA-COMP:9658"/>
        <dbReference type="Rhea" id="RHEA-COMP:9673"/>
        <dbReference type="ChEBI" id="CHEBI:30616"/>
        <dbReference type="ChEBI" id="CHEBI:32682"/>
        <dbReference type="ChEBI" id="CHEBI:33019"/>
        <dbReference type="ChEBI" id="CHEBI:78442"/>
        <dbReference type="ChEBI" id="CHEBI:78513"/>
        <dbReference type="ChEBI" id="CHEBI:456215"/>
        <dbReference type="EC" id="6.1.1.19"/>
    </reaction>
</comment>
<dbReference type="GO" id="GO:0009791">
    <property type="term" value="P:post-embryonic development"/>
    <property type="evidence" value="ECO:0007669"/>
    <property type="project" value="UniProtKB-ARBA"/>
</dbReference>